<comment type="function">
    <text evidence="6">Also exhibits azoreductase activity. Catalyzes the reductive cleavage of the azo bond in aromatic azo compounds to the corresponding amines.</text>
</comment>
<evidence type="ECO:0000256" key="3">
    <source>
        <dbReference type="ARBA" id="ARBA00023002"/>
    </source>
</evidence>
<dbReference type="GO" id="GO:0009055">
    <property type="term" value="F:electron transfer activity"/>
    <property type="evidence" value="ECO:0007669"/>
    <property type="project" value="UniProtKB-UniRule"/>
</dbReference>
<feature type="domain" description="Flavodoxin-like fold" evidence="7">
    <location>
        <begin position="3"/>
        <end position="211"/>
    </location>
</feature>
<protein>
    <recommendedName>
        <fullName evidence="6">FMN dependent NADH:quinone oxidoreductase</fullName>
        <ecNumber evidence="6">1.6.5.-</ecNumber>
    </recommendedName>
    <alternativeName>
        <fullName evidence="6">Azo-dye reductase</fullName>
    </alternativeName>
    <alternativeName>
        <fullName evidence="6">FMN-dependent NADH-azo compound oxidoreductase</fullName>
    </alternativeName>
    <alternativeName>
        <fullName evidence="6">FMN-dependent NADH-azoreductase</fullName>
        <ecNumber evidence="6">1.7.1.17</ecNumber>
    </alternativeName>
</protein>
<evidence type="ECO:0000256" key="1">
    <source>
        <dbReference type="ARBA" id="ARBA00022630"/>
    </source>
</evidence>
<dbReference type="InterPro" id="IPR023048">
    <property type="entry name" value="NADH:quinone_OxRdtase_FMN_depd"/>
</dbReference>
<dbReference type="EMBL" id="CP000749">
    <property type="protein sequence ID" value="ABR72616.1"/>
    <property type="molecule type" value="Genomic_DNA"/>
</dbReference>
<evidence type="ECO:0000256" key="2">
    <source>
        <dbReference type="ARBA" id="ARBA00022643"/>
    </source>
</evidence>
<comment type="cofactor">
    <cofactor evidence="6">
        <name>FMN</name>
        <dbReference type="ChEBI" id="CHEBI:58210"/>
    </cofactor>
    <text evidence="6">Binds 1 FMN per subunit.</text>
</comment>
<dbReference type="KEGG" id="mmw:Mmwyl1_3715"/>
<comment type="catalytic activity">
    <reaction evidence="5">
        <text>N,N-dimethyl-1,4-phenylenediamine + anthranilate + 2 NAD(+) = 2-(4-dimethylaminophenyl)diazenylbenzoate + 2 NADH + 2 H(+)</text>
        <dbReference type="Rhea" id="RHEA:55872"/>
        <dbReference type="ChEBI" id="CHEBI:15378"/>
        <dbReference type="ChEBI" id="CHEBI:15783"/>
        <dbReference type="ChEBI" id="CHEBI:16567"/>
        <dbReference type="ChEBI" id="CHEBI:57540"/>
        <dbReference type="ChEBI" id="CHEBI:57945"/>
        <dbReference type="ChEBI" id="CHEBI:71579"/>
        <dbReference type="EC" id="1.7.1.17"/>
    </reaction>
    <physiologicalReaction direction="right-to-left" evidence="5">
        <dbReference type="Rhea" id="RHEA:55874"/>
    </physiologicalReaction>
</comment>
<dbReference type="GO" id="GO:0016655">
    <property type="term" value="F:oxidoreductase activity, acting on NAD(P)H, quinone or similar compound as acceptor"/>
    <property type="evidence" value="ECO:0007669"/>
    <property type="project" value="InterPro"/>
</dbReference>
<sequence length="227" mass="25773">MKTILHIDSSVRRTDNSTQSYNSISKSFGRCFIDSWLNKNHQDEVVYRDLGLNPPTFISQDWIAAAFTPEQKRSKSQQLVLAESDTYFDEVANADVIVITAPMYNYGMPAVLKAWFDQMLRVNKTFTFDLARGDFPIEPILSGKTLVLLTSSGEFGFGVGGVREQMNHLGPHIKELAKYLGVDQFYEMGSEYQEFADDRHQASVENAQQDITALVDQLSQCRIVRNR</sequence>
<dbReference type="InterPro" id="IPR029039">
    <property type="entry name" value="Flavoprotein-like_sf"/>
</dbReference>
<feature type="binding site" evidence="6">
    <location>
        <begin position="23"/>
        <end position="25"/>
    </location>
    <ligand>
        <name>FMN</name>
        <dbReference type="ChEBI" id="CHEBI:58210"/>
    </ligand>
</feature>
<proteinExistence type="inferred from homology"/>
<dbReference type="InterPro" id="IPR050104">
    <property type="entry name" value="FMN-dep_NADH:Q_OxRdtase_AzoR1"/>
</dbReference>
<dbReference type="eggNOG" id="COG1182">
    <property type="taxonomic scope" value="Bacteria"/>
</dbReference>
<keyword evidence="3 6" id="KW-0560">Oxidoreductase</keyword>
<dbReference type="EC" id="1.6.5.-" evidence="6"/>
<dbReference type="GO" id="GO:0016652">
    <property type="term" value="F:oxidoreductase activity, acting on NAD(P)H as acceptor"/>
    <property type="evidence" value="ECO:0007669"/>
    <property type="project" value="UniProtKB-UniRule"/>
</dbReference>
<dbReference type="Pfam" id="PF02525">
    <property type="entry name" value="Flavodoxin_2"/>
    <property type="match status" value="1"/>
</dbReference>
<evidence type="ECO:0000313" key="8">
    <source>
        <dbReference type="EMBL" id="ABR72616.1"/>
    </source>
</evidence>
<name>A6W1N7_MARMS</name>
<comment type="function">
    <text evidence="6">Quinone reductase that provides resistance to thiol-specific stress caused by electrophilic quinones.</text>
</comment>
<evidence type="ECO:0000256" key="5">
    <source>
        <dbReference type="ARBA" id="ARBA00048542"/>
    </source>
</evidence>
<dbReference type="HAMAP" id="MF_01216">
    <property type="entry name" value="Azoreductase_type1"/>
    <property type="match status" value="1"/>
</dbReference>
<dbReference type="GO" id="GO:0010181">
    <property type="term" value="F:FMN binding"/>
    <property type="evidence" value="ECO:0007669"/>
    <property type="project" value="UniProtKB-UniRule"/>
</dbReference>
<gene>
    <name evidence="6" type="primary">azoR</name>
    <name evidence="8" type="ordered locus">Mmwyl1_3715</name>
</gene>
<organism evidence="8">
    <name type="scientific">Marinomonas sp. (strain MWYL1)</name>
    <dbReference type="NCBI Taxonomy" id="400668"/>
    <lineage>
        <taxon>Bacteria</taxon>
        <taxon>Pseudomonadati</taxon>
        <taxon>Pseudomonadota</taxon>
        <taxon>Gammaproteobacteria</taxon>
        <taxon>Oceanospirillales</taxon>
        <taxon>Oceanospirillaceae</taxon>
        <taxon>Marinomonas</taxon>
    </lineage>
</organism>
<dbReference type="STRING" id="400668.Mmwyl1_3715"/>
<dbReference type="OrthoDB" id="9787136at2"/>
<keyword evidence="2 6" id="KW-0288">FMN</keyword>
<keyword evidence="1 6" id="KW-0285">Flavoprotein</keyword>
<comment type="subunit">
    <text evidence="6">Homodimer.</text>
</comment>
<feature type="binding site" evidence="6">
    <location>
        <position position="10"/>
    </location>
    <ligand>
        <name>FMN</name>
        <dbReference type="ChEBI" id="CHEBI:58210"/>
    </ligand>
</feature>
<dbReference type="SUPFAM" id="SSF52218">
    <property type="entry name" value="Flavoproteins"/>
    <property type="match status" value="1"/>
</dbReference>
<evidence type="ECO:0000259" key="7">
    <source>
        <dbReference type="Pfam" id="PF02525"/>
    </source>
</evidence>
<dbReference type="InterPro" id="IPR003680">
    <property type="entry name" value="Flavodoxin_fold"/>
</dbReference>
<evidence type="ECO:0000256" key="4">
    <source>
        <dbReference type="ARBA" id="ARBA00023027"/>
    </source>
</evidence>
<dbReference type="PANTHER" id="PTHR43741:SF4">
    <property type="entry name" value="FMN-DEPENDENT NADH:QUINONE OXIDOREDUCTASE"/>
    <property type="match status" value="1"/>
</dbReference>
<dbReference type="Gene3D" id="3.40.50.360">
    <property type="match status" value="1"/>
</dbReference>
<keyword evidence="4 6" id="KW-0520">NAD</keyword>
<dbReference type="PANTHER" id="PTHR43741">
    <property type="entry name" value="FMN-DEPENDENT NADH-AZOREDUCTASE 1"/>
    <property type="match status" value="1"/>
</dbReference>
<dbReference type="EC" id="1.7.1.17" evidence="6"/>
<dbReference type="AlphaFoldDB" id="A6W1N7"/>
<reference evidence="8" key="1">
    <citation type="submission" date="2007-06" db="EMBL/GenBank/DDBJ databases">
        <title>Complete sequence of Marinomonas sp. MWYL1.</title>
        <authorList>
            <consortium name="US DOE Joint Genome Institute"/>
            <person name="Copeland A."/>
            <person name="Lucas S."/>
            <person name="Lapidus A."/>
            <person name="Barry K."/>
            <person name="Glavina del Rio T."/>
            <person name="Dalin E."/>
            <person name="Tice H."/>
            <person name="Pitluck S."/>
            <person name="Kiss H."/>
            <person name="Brettin T."/>
            <person name="Bruce D."/>
            <person name="Detter J.C."/>
            <person name="Han C."/>
            <person name="Schmutz J."/>
            <person name="Larimer F."/>
            <person name="Land M."/>
            <person name="Hauser L."/>
            <person name="Kyrpides N."/>
            <person name="Kim E."/>
            <person name="Johnston A.W.B."/>
            <person name="Todd J.D."/>
            <person name="Rogers R."/>
            <person name="Wexler M."/>
            <person name="Bond P.L."/>
            <person name="Li Y."/>
            <person name="Richardson P."/>
        </authorList>
    </citation>
    <scope>NUCLEOTIDE SEQUENCE [LARGE SCALE GENOMIC DNA]</scope>
    <source>
        <strain evidence="8">MWYL1</strain>
    </source>
</reference>
<dbReference type="HOGENOM" id="CLU_088964_0_3_6"/>
<accession>A6W1N7</accession>
<comment type="catalytic activity">
    <reaction evidence="6">
        <text>2 a quinone + NADH + H(+) = 2 a 1,4-benzosemiquinone + NAD(+)</text>
        <dbReference type="Rhea" id="RHEA:65952"/>
        <dbReference type="ChEBI" id="CHEBI:15378"/>
        <dbReference type="ChEBI" id="CHEBI:57540"/>
        <dbReference type="ChEBI" id="CHEBI:57945"/>
        <dbReference type="ChEBI" id="CHEBI:132124"/>
        <dbReference type="ChEBI" id="CHEBI:134225"/>
    </reaction>
</comment>
<evidence type="ECO:0000256" key="6">
    <source>
        <dbReference type="HAMAP-Rule" id="MF_01216"/>
    </source>
</evidence>
<comment type="similarity">
    <text evidence="6">Belongs to the azoreductase type 1 family.</text>
</comment>
<comment type="caution">
    <text evidence="6">Lacks conserved residue(s) required for the propagation of feature annotation.</text>
</comment>